<feature type="transmembrane region" description="Helical" evidence="7">
    <location>
        <begin position="387"/>
        <end position="405"/>
    </location>
</feature>
<evidence type="ECO:0000256" key="1">
    <source>
        <dbReference type="ARBA" id="ARBA00004141"/>
    </source>
</evidence>
<keyword evidence="6 7" id="KW-0472">Membrane</keyword>
<reference evidence="8 9" key="1">
    <citation type="journal article" date="2018" name="Science">
        <title>The opium poppy genome and morphinan production.</title>
        <authorList>
            <person name="Guo L."/>
            <person name="Winzer T."/>
            <person name="Yang X."/>
            <person name="Li Y."/>
            <person name="Ning Z."/>
            <person name="He Z."/>
            <person name="Teodor R."/>
            <person name="Lu Y."/>
            <person name="Bowser T.A."/>
            <person name="Graham I.A."/>
            <person name="Ye K."/>
        </authorList>
    </citation>
    <scope>NUCLEOTIDE SEQUENCE [LARGE SCALE GENOMIC DNA]</scope>
    <source>
        <strain evidence="9">cv. HN1</strain>
        <tissue evidence="8">Leaves</tissue>
    </source>
</reference>
<protein>
    <recommendedName>
        <fullName evidence="10">Purine permease</fullName>
    </recommendedName>
</protein>
<feature type="transmembrane region" description="Helical" evidence="7">
    <location>
        <begin position="126"/>
        <end position="146"/>
    </location>
</feature>
<feature type="transmembrane region" description="Helical" evidence="7">
    <location>
        <begin position="212"/>
        <end position="232"/>
    </location>
</feature>
<dbReference type="GO" id="GO:0005345">
    <property type="term" value="F:purine nucleobase transmembrane transporter activity"/>
    <property type="evidence" value="ECO:0007669"/>
    <property type="project" value="UniProtKB-ARBA"/>
</dbReference>
<dbReference type="PANTHER" id="PTHR31376:SF105">
    <property type="entry name" value="PURINE PERMEASE-RELATED"/>
    <property type="match status" value="1"/>
</dbReference>
<comment type="subcellular location">
    <subcellularLocation>
        <location evidence="1">Membrane</location>
        <topology evidence="1">Multi-pass membrane protein</topology>
    </subcellularLocation>
</comment>
<feature type="transmembrane region" description="Helical" evidence="7">
    <location>
        <begin position="417"/>
        <end position="436"/>
    </location>
</feature>
<feature type="transmembrane region" description="Helical" evidence="7">
    <location>
        <begin position="252"/>
        <end position="272"/>
    </location>
</feature>
<name>A0A4Y7JRB8_PAPSO</name>
<evidence type="ECO:0000313" key="8">
    <source>
        <dbReference type="EMBL" id="RZC63086.1"/>
    </source>
</evidence>
<gene>
    <name evidence="8" type="ORF">C5167_024858</name>
</gene>
<feature type="transmembrane region" description="Helical" evidence="7">
    <location>
        <begin position="182"/>
        <end position="200"/>
    </location>
</feature>
<keyword evidence="5 7" id="KW-1133">Transmembrane helix</keyword>
<keyword evidence="9" id="KW-1185">Reference proteome</keyword>
<evidence type="ECO:0008006" key="10">
    <source>
        <dbReference type="Google" id="ProtNLM"/>
    </source>
</evidence>
<feature type="transmembrane region" description="Helical" evidence="7">
    <location>
        <begin position="681"/>
        <end position="699"/>
    </location>
</feature>
<dbReference type="AlphaFoldDB" id="A0A4Y7JRB8"/>
<comment type="similarity">
    <text evidence="2">Belongs to the purine permeases (TC 2.A.7.14) family.</text>
</comment>
<organism evidence="8 9">
    <name type="scientific">Papaver somniferum</name>
    <name type="common">Opium poppy</name>
    <dbReference type="NCBI Taxonomy" id="3469"/>
    <lineage>
        <taxon>Eukaryota</taxon>
        <taxon>Viridiplantae</taxon>
        <taxon>Streptophyta</taxon>
        <taxon>Embryophyta</taxon>
        <taxon>Tracheophyta</taxon>
        <taxon>Spermatophyta</taxon>
        <taxon>Magnoliopsida</taxon>
        <taxon>Ranunculales</taxon>
        <taxon>Papaveraceae</taxon>
        <taxon>Papaveroideae</taxon>
        <taxon>Papaver</taxon>
    </lineage>
</organism>
<dbReference type="Proteomes" id="UP000316621">
    <property type="component" value="Chromosome 5"/>
</dbReference>
<evidence type="ECO:0000313" key="9">
    <source>
        <dbReference type="Proteomes" id="UP000316621"/>
    </source>
</evidence>
<dbReference type="Gramene" id="RZC63086">
    <property type="protein sequence ID" value="RZC63086"/>
    <property type="gene ID" value="C5167_024858"/>
</dbReference>
<feature type="transmembrane region" description="Helical" evidence="7">
    <location>
        <begin position="351"/>
        <end position="367"/>
    </location>
</feature>
<evidence type="ECO:0000256" key="4">
    <source>
        <dbReference type="ARBA" id="ARBA00022692"/>
    </source>
</evidence>
<sequence>MSALHIQMMEEGVLSPEIKPSTPSKNIKLSDGIHGDDGGDLKLKMNKQSIMEKWGLLVLYCIFAAVGFIGGPLLLRVYFLHGGSRKWLSSALQTAGFPILLMPLAIHYAKRDKAVPQIDFFASPKLLLSSIFIGILLGVSNFMYSYGLSFLPVSTSSILLSTNLIFTALFALILVRQKFSPFSINAIVIMTLGSVLLGVGQNGDRPEGVTSLQYLLGFILCIGAAASGGLALPCIEVAYTKANQVMTYPIVLQYQFFMALSATVFSIIGMAVNKDFQAMQREADEFGLGKMEYYLVLVSSAVVWQISYIGTLGIIFYATSIFAGVVSAVLLPLTEIAAVIVFHEKFTGEKGMALAMSVWGFLSYFYGTYKESKMINKQSLMEKWGLLVMYCIFAAVGFTGGPLLLRVYFLHGGSRKWLSSALQTAGFPILLLPLAILYAKRDKAAPQTNFFASPKLLLSSIFIGILLGVSNFMYSYGLSFLPVSTSSILLSTNLIFTALCALILVRQKFSPFSINAIVIMTLGSVLLGVGQNGDRPEGVTSLQYLLGFILSIGAAASGGLALPCIEVAYTKANQVMTYPIVLQYQFFMALSATVFSIIGMAVNKDFQAMQREADEFGLGKMEYYLVLVSSAVVWQISYIGTLGIIFYATSIFAGVVSAVLLPLTEIAAVIVFHEKFTGEKGMALAMSVWGFLSYFYGTYKESKIQTQIDSTKTSTRE</sequence>
<dbReference type="EMBL" id="CM010719">
    <property type="protein sequence ID" value="RZC63086.1"/>
    <property type="molecule type" value="Genomic_DNA"/>
</dbReference>
<evidence type="ECO:0000256" key="5">
    <source>
        <dbReference type="ARBA" id="ARBA00022989"/>
    </source>
</evidence>
<feature type="transmembrane region" description="Helical" evidence="7">
    <location>
        <begin position="651"/>
        <end position="672"/>
    </location>
</feature>
<evidence type="ECO:0000256" key="7">
    <source>
        <dbReference type="SAM" id="Phobius"/>
    </source>
</evidence>
<dbReference type="STRING" id="3469.A0A4Y7JRB8"/>
<keyword evidence="3" id="KW-0813">Transport</keyword>
<dbReference type="OMA" id="WIPGTEV"/>
<dbReference type="Pfam" id="PF16913">
    <property type="entry name" value="PUNUT"/>
    <property type="match status" value="2"/>
</dbReference>
<proteinExistence type="inferred from homology"/>
<evidence type="ECO:0000256" key="2">
    <source>
        <dbReference type="ARBA" id="ARBA00006213"/>
    </source>
</evidence>
<accession>A0A4Y7JRB8</accession>
<dbReference type="GO" id="GO:0015211">
    <property type="term" value="F:purine nucleoside transmembrane transporter activity"/>
    <property type="evidence" value="ECO:0007669"/>
    <property type="project" value="InterPro"/>
</dbReference>
<feature type="transmembrane region" description="Helical" evidence="7">
    <location>
        <begin position="158"/>
        <end position="176"/>
    </location>
</feature>
<dbReference type="InterPro" id="IPR030182">
    <property type="entry name" value="PUP_plant"/>
</dbReference>
<feature type="transmembrane region" description="Helical" evidence="7">
    <location>
        <begin position="54"/>
        <end position="75"/>
    </location>
</feature>
<feature type="transmembrane region" description="Helical" evidence="7">
    <location>
        <begin position="542"/>
        <end position="562"/>
    </location>
</feature>
<dbReference type="PANTHER" id="PTHR31376">
    <property type="entry name" value="OS09G0467300 PROTEIN-RELATED"/>
    <property type="match status" value="1"/>
</dbReference>
<dbReference type="SUPFAM" id="SSF103481">
    <property type="entry name" value="Multidrug resistance efflux transporter EmrE"/>
    <property type="match status" value="2"/>
</dbReference>
<feature type="transmembrane region" description="Helical" evidence="7">
    <location>
        <begin position="582"/>
        <end position="602"/>
    </location>
</feature>
<feature type="transmembrane region" description="Helical" evidence="7">
    <location>
        <begin position="512"/>
        <end position="530"/>
    </location>
</feature>
<evidence type="ECO:0000256" key="3">
    <source>
        <dbReference type="ARBA" id="ARBA00022448"/>
    </source>
</evidence>
<feature type="transmembrane region" description="Helical" evidence="7">
    <location>
        <begin position="623"/>
        <end position="645"/>
    </location>
</feature>
<feature type="transmembrane region" description="Helical" evidence="7">
    <location>
        <begin position="87"/>
        <end position="106"/>
    </location>
</feature>
<evidence type="ECO:0000256" key="6">
    <source>
        <dbReference type="ARBA" id="ARBA00023136"/>
    </source>
</evidence>
<dbReference type="GO" id="GO:0016020">
    <property type="term" value="C:membrane"/>
    <property type="evidence" value="ECO:0007669"/>
    <property type="project" value="UniProtKB-SubCell"/>
</dbReference>
<feature type="transmembrane region" description="Helical" evidence="7">
    <location>
        <begin position="488"/>
        <end position="506"/>
    </location>
</feature>
<dbReference type="InterPro" id="IPR037185">
    <property type="entry name" value="EmrE-like"/>
</dbReference>
<feature type="transmembrane region" description="Helical" evidence="7">
    <location>
        <begin position="293"/>
        <end position="315"/>
    </location>
</feature>
<feature type="transmembrane region" description="Helical" evidence="7">
    <location>
        <begin position="321"/>
        <end position="342"/>
    </location>
</feature>
<feature type="transmembrane region" description="Helical" evidence="7">
    <location>
        <begin position="456"/>
        <end position="476"/>
    </location>
</feature>
<keyword evidence="4 7" id="KW-0812">Transmembrane</keyword>